<feature type="binding site" evidence="11">
    <location>
        <begin position="297"/>
        <end position="299"/>
    </location>
    <ligand>
        <name>NAD(+)</name>
        <dbReference type="ChEBI" id="CHEBI:57540"/>
    </ligand>
</feature>
<organism evidence="15 16">
    <name type="scientific">Clostridium gelidum</name>
    <dbReference type="NCBI Taxonomy" id="704125"/>
    <lineage>
        <taxon>Bacteria</taxon>
        <taxon>Bacillati</taxon>
        <taxon>Bacillota</taxon>
        <taxon>Clostridia</taxon>
        <taxon>Eubacteriales</taxon>
        <taxon>Clostridiaceae</taxon>
        <taxon>Clostridium</taxon>
    </lineage>
</organism>
<sequence>MAKIIKTAYTFDDVLLVPNKSDILPREVSTKTYLTKTIKLNIPLISAGMDTVTESKMAIAIAREGGIGIIHKNMDIEEQAKEVDRVKRQENGVITDPIFLSQDHLIQDAENLMSRYRISGVPITTEDGKLIGIITNRDIIFETDFQRKISEVMTKDNLITSSENTTVEEAKEILKKHKVEKLPLVDKDGYLKGLITMKDIEKVRKFPNAAKDDKGRLLCGAAVGVTGNMMERVEALVKAQVDVITLDTAHGHSKGVIDAVSQIKKAYPDLQVIAGNIATAEATEDLIKAGADCIKVGIGPGSICTTRVVAGVGVPQLTAVMDCAEIGRKYGIPVIADGGLKYSGDIVKALAAGASVAMMGSLLAGCEEAPGAMEIYQGRSYKVYRGMGSLAAMECGSKDRYFQEGNKKLVPEGVEGRIAYKGYVADTIFQLIGGIKSGLGYLGSKNFDILYETANFVVQTSAGFRESHPHDINITKEAPNYSVGQ</sequence>
<dbReference type="EMBL" id="AP024849">
    <property type="protein sequence ID" value="BCZ44327.1"/>
    <property type="molecule type" value="Genomic_DNA"/>
</dbReference>
<evidence type="ECO:0000256" key="1">
    <source>
        <dbReference type="ARBA" id="ARBA00001958"/>
    </source>
</evidence>
<dbReference type="PIRSF" id="PIRSF000130">
    <property type="entry name" value="IMPDH"/>
    <property type="match status" value="1"/>
</dbReference>
<dbReference type="EC" id="1.1.1.205" evidence="11 13"/>
<dbReference type="CDD" id="cd04601">
    <property type="entry name" value="CBS_pair_IMPDH"/>
    <property type="match status" value="1"/>
</dbReference>
<evidence type="ECO:0000256" key="10">
    <source>
        <dbReference type="ARBA" id="ARBA00048028"/>
    </source>
</evidence>
<dbReference type="CDD" id="cd00381">
    <property type="entry name" value="IMPDH"/>
    <property type="match status" value="1"/>
</dbReference>
<dbReference type="Pfam" id="PF00571">
    <property type="entry name" value="CBS"/>
    <property type="match status" value="2"/>
</dbReference>
<proteinExistence type="inferred from homology"/>
<keyword evidence="16" id="KW-1185">Reference proteome</keyword>
<comment type="activity regulation">
    <text evidence="11">Mycophenolic acid (MPA) is a non-competitive inhibitor that prevents formation of the closed enzyme conformation by binding to the same site as the amobile flap. In contrast, mizoribine monophosphate (MZP) is a competitive inhibitor that induces the closed conformation. MPA is a potent inhibitor of mammalian IMPDHs but a poor inhibitor of the bacterial enzymes. MZP is a more potent inhibitor of bacterial IMPDH.</text>
</comment>
<comment type="similarity">
    <text evidence="2 11 12">Belongs to the IMPDH/GMPR family.</text>
</comment>
<evidence type="ECO:0000256" key="6">
    <source>
        <dbReference type="ARBA" id="ARBA00022958"/>
    </source>
</evidence>
<protein>
    <recommendedName>
        <fullName evidence="11 13">Inosine-5'-monophosphate dehydrogenase</fullName>
        <shortName evidence="11">IMP dehydrogenase</shortName>
        <shortName evidence="11">IMPD</shortName>
        <shortName evidence="11">IMPDH</shortName>
        <ecNumber evidence="11 13">1.1.1.205</ecNumber>
    </recommendedName>
</protein>
<feature type="binding site" evidence="11">
    <location>
        <begin position="337"/>
        <end position="339"/>
    </location>
    <ligand>
        <name>IMP</name>
        <dbReference type="ChEBI" id="CHEBI:58053"/>
    </ligand>
</feature>
<comment type="caution">
    <text evidence="11">Lacks conserved residue(s) required for the propagation of feature annotation.</text>
</comment>
<evidence type="ECO:0000256" key="2">
    <source>
        <dbReference type="ARBA" id="ARBA00005502"/>
    </source>
</evidence>
<accession>A0ABM7T5V7</accession>
<feature type="binding site" description="in other chain" evidence="11">
    <location>
        <position position="299"/>
    </location>
    <ligand>
        <name>K(+)</name>
        <dbReference type="ChEBI" id="CHEBI:29103"/>
        <note>ligand shared between two tetrameric partners</note>
    </ligand>
</feature>
<dbReference type="Proteomes" id="UP000824633">
    <property type="component" value="Chromosome"/>
</dbReference>
<feature type="active site" description="Proton acceptor" evidence="11">
    <location>
        <position position="400"/>
    </location>
</feature>
<dbReference type="InterPro" id="IPR001093">
    <property type="entry name" value="IMP_DH_GMPRt"/>
</dbReference>
<feature type="binding site" evidence="11">
    <location>
        <begin position="384"/>
        <end position="388"/>
    </location>
    <ligand>
        <name>IMP</name>
        <dbReference type="ChEBI" id="CHEBI:58053"/>
    </ligand>
</feature>
<evidence type="ECO:0000313" key="16">
    <source>
        <dbReference type="Proteomes" id="UP000824633"/>
    </source>
</evidence>
<evidence type="ECO:0000259" key="14">
    <source>
        <dbReference type="SMART" id="SM00116"/>
    </source>
</evidence>
<evidence type="ECO:0000256" key="4">
    <source>
        <dbReference type="ARBA" id="ARBA00022749"/>
    </source>
</evidence>
<dbReference type="Pfam" id="PF00478">
    <property type="entry name" value="IMPDH"/>
    <property type="match status" value="1"/>
</dbReference>
<evidence type="ECO:0000256" key="11">
    <source>
        <dbReference type="HAMAP-Rule" id="MF_01964"/>
    </source>
</evidence>
<evidence type="ECO:0000256" key="13">
    <source>
        <dbReference type="RuleBase" id="RU003928"/>
    </source>
</evidence>
<feature type="binding site" evidence="11">
    <location>
        <position position="302"/>
    </location>
    <ligand>
        <name>IMP</name>
        <dbReference type="ChEBI" id="CHEBI:58053"/>
    </ligand>
</feature>
<feature type="binding site" description="in other chain" evidence="11">
    <location>
        <position position="301"/>
    </location>
    <ligand>
        <name>K(+)</name>
        <dbReference type="ChEBI" id="CHEBI:29103"/>
        <note>ligand shared between two tetrameric partners</note>
    </ligand>
</feature>
<feature type="binding site" description="in other chain" evidence="11">
    <location>
        <position position="304"/>
    </location>
    <ligand>
        <name>K(+)</name>
        <dbReference type="ChEBI" id="CHEBI:29103"/>
        <note>ligand shared between two tetrameric partners</note>
    </ligand>
</feature>
<dbReference type="RefSeq" id="WP_224036012.1">
    <property type="nucleotide sequence ID" value="NZ_AP024849.1"/>
</dbReference>
<feature type="binding site" evidence="11">
    <location>
        <begin position="360"/>
        <end position="361"/>
    </location>
    <ligand>
        <name>IMP</name>
        <dbReference type="ChEBI" id="CHEBI:58053"/>
    </ligand>
</feature>
<feature type="binding site" evidence="11">
    <location>
        <position position="412"/>
    </location>
    <ligand>
        <name>IMP</name>
        <dbReference type="ChEBI" id="CHEBI:58053"/>
    </ligand>
</feature>
<feature type="binding site" evidence="11">
    <location>
        <position position="247"/>
    </location>
    <ligand>
        <name>NAD(+)</name>
        <dbReference type="ChEBI" id="CHEBI:57540"/>
    </ligand>
</feature>
<dbReference type="InterPro" id="IPR000644">
    <property type="entry name" value="CBS_dom"/>
</dbReference>
<comment type="subunit">
    <text evidence="11">Homotetramer.</text>
</comment>
<feature type="domain" description="CBS" evidence="14">
    <location>
        <begin position="157"/>
        <end position="205"/>
    </location>
</feature>
<keyword evidence="6 11" id="KW-0630">Potassium</keyword>
<reference evidence="16" key="1">
    <citation type="submission" date="2021-07" db="EMBL/GenBank/DDBJ databases">
        <title>Complete genome sequencing of a Clostridium isolate.</title>
        <authorList>
            <person name="Ueki A."/>
            <person name="Tonouchi A."/>
        </authorList>
    </citation>
    <scope>NUCLEOTIDE SEQUENCE [LARGE SCALE GENOMIC DNA]</scope>
    <source>
        <strain evidence="16">C5S11</strain>
    </source>
</reference>
<keyword evidence="5 11" id="KW-0658">Purine biosynthesis</keyword>
<dbReference type="NCBIfam" id="TIGR01302">
    <property type="entry name" value="IMP_dehydrog"/>
    <property type="match status" value="1"/>
</dbReference>
<dbReference type="SMART" id="SM00116">
    <property type="entry name" value="CBS"/>
    <property type="match status" value="2"/>
</dbReference>
<keyword evidence="7 11" id="KW-0560">Oxidoreductase</keyword>
<dbReference type="InterPro" id="IPR005990">
    <property type="entry name" value="IMP_DH"/>
</dbReference>
<dbReference type="PANTHER" id="PTHR11911">
    <property type="entry name" value="INOSINE-5-MONOPHOSPHATE DEHYDROGENASE RELATED"/>
    <property type="match status" value="1"/>
</dbReference>
<comment type="catalytic activity">
    <reaction evidence="10 11 13">
        <text>IMP + NAD(+) + H2O = XMP + NADH + H(+)</text>
        <dbReference type="Rhea" id="RHEA:11708"/>
        <dbReference type="ChEBI" id="CHEBI:15377"/>
        <dbReference type="ChEBI" id="CHEBI:15378"/>
        <dbReference type="ChEBI" id="CHEBI:57464"/>
        <dbReference type="ChEBI" id="CHEBI:57540"/>
        <dbReference type="ChEBI" id="CHEBI:57945"/>
        <dbReference type="ChEBI" id="CHEBI:58053"/>
        <dbReference type="EC" id="1.1.1.205"/>
    </reaction>
</comment>
<evidence type="ECO:0000256" key="5">
    <source>
        <dbReference type="ARBA" id="ARBA00022755"/>
    </source>
</evidence>
<evidence type="ECO:0000256" key="3">
    <source>
        <dbReference type="ARBA" id="ARBA00022723"/>
    </source>
</evidence>
<evidence type="ECO:0000313" key="15">
    <source>
        <dbReference type="EMBL" id="BCZ44327.1"/>
    </source>
</evidence>
<dbReference type="InterPro" id="IPR015875">
    <property type="entry name" value="IMP_DH/GMP_Rdtase_CS"/>
</dbReference>
<comment type="pathway">
    <text evidence="11 13">Purine metabolism; XMP biosynthesis via de novo pathway; XMP from IMP: step 1/1.</text>
</comment>
<dbReference type="PANTHER" id="PTHR11911:SF111">
    <property type="entry name" value="INOSINE-5'-MONOPHOSPHATE DEHYDROGENASE"/>
    <property type="match status" value="1"/>
</dbReference>
<evidence type="ECO:0000256" key="7">
    <source>
        <dbReference type="ARBA" id="ARBA00023002"/>
    </source>
</evidence>
<keyword evidence="3 11" id="KW-0479">Metal-binding</keyword>
<dbReference type="InterPro" id="IPR013785">
    <property type="entry name" value="Aldolase_TIM"/>
</dbReference>
<name>A0ABM7T5V7_9CLOT</name>
<evidence type="ECO:0000256" key="12">
    <source>
        <dbReference type="RuleBase" id="RU003927"/>
    </source>
</evidence>
<keyword evidence="8 11" id="KW-0520">NAD</keyword>
<keyword evidence="4 11" id="KW-0332">GMP biosynthesis</keyword>
<feature type="binding site" evidence="11">
    <location>
        <position position="466"/>
    </location>
    <ligand>
        <name>K(+)</name>
        <dbReference type="ChEBI" id="CHEBI:29103"/>
        <note>ligand shared between two tetrameric partners</note>
    </ligand>
</feature>
<comment type="function">
    <text evidence="11">Catalyzes the conversion of inosine 5'-phosphate (IMP) to xanthosine 5'-phosphate (XMP), the first committed and rate-limiting step in the de novo synthesis of guanine nucleotides, and therefore plays an important role in the regulation of cell growth.</text>
</comment>
<feature type="binding site" evidence="11">
    <location>
        <position position="467"/>
    </location>
    <ligand>
        <name>K(+)</name>
        <dbReference type="ChEBI" id="CHEBI:29103"/>
        <note>ligand shared between two tetrameric partners</note>
    </ligand>
</feature>
<dbReference type="SMART" id="SM01240">
    <property type="entry name" value="IMPDH"/>
    <property type="match status" value="1"/>
</dbReference>
<dbReference type="PROSITE" id="PS00487">
    <property type="entry name" value="IMP_DH_GMP_RED"/>
    <property type="match status" value="1"/>
</dbReference>
<dbReference type="Gene3D" id="3.20.20.70">
    <property type="entry name" value="Aldolase class I"/>
    <property type="match status" value="1"/>
</dbReference>
<feature type="active site" description="Thioimidate intermediate" evidence="11">
    <location>
        <position position="304"/>
    </location>
</feature>
<dbReference type="SUPFAM" id="SSF51412">
    <property type="entry name" value="Inosine monophosphate dehydrogenase (IMPDH)"/>
    <property type="match status" value="2"/>
</dbReference>
<dbReference type="HAMAP" id="MF_01964">
    <property type="entry name" value="IMPDH"/>
    <property type="match status" value="1"/>
</dbReference>
<evidence type="ECO:0000256" key="8">
    <source>
        <dbReference type="ARBA" id="ARBA00023027"/>
    </source>
</evidence>
<feature type="domain" description="CBS" evidence="14">
    <location>
        <begin position="96"/>
        <end position="144"/>
    </location>
</feature>
<keyword evidence="9" id="KW-0129">CBS domain</keyword>
<comment type="cofactor">
    <cofactor evidence="1 11">
        <name>K(+)</name>
        <dbReference type="ChEBI" id="CHEBI:29103"/>
    </cofactor>
</comment>
<evidence type="ECO:0000256" key="9">
    <source>
        <dbReference type="ARBA" id="ARBA00023122"/>
    </source>
</evidence>
<gene>
    <name evidence="15" type="primary">guaB_1</name>
    <name evidence="11" type="synonym">guaB</name>
    <name evidence="15" type="ORF">psyc5s11_03940</name>
</gene>
<feature type="binding site" evidence="11">
    <location>
        <position position="468"/>
    </location>
    <ligand>
        <name>K(+)</name>
        <dbReference type="ChEBI" id="CHEBI:29103"/>
        <note>ligand shared between two tetrameric partners</note>
    </ligand>
</feature>